<geneLocation type="plasmid" evidence="4">
    <name>pjcm18538 dna</name>
</geneLocation>
<sequence length="119" mass="12416">MITRRLVQVVSSALVAGAAALGAGLTAAAPAWADVTPQDQQFLDVVKQLEVPVNSDEDAIKIGREVCQSMDAGRVEPVRTVRGLVTGLQNQGLDKGKAANLVRGAVATYCPQYGSLVGR</sequence>
<evidence type="ECO:0000313" key="4">
    <source>
        <dbReference type="Proteomes" id="UP000467428"/>
    </source>
</evidence>
<evidence type="ECO:0000256" key="1">
    <source>
        <dbReference type="SAM" id="SignalP"/>
    </source>
</evidence>
<feature type="signal peptide" evidence="1">
    <location>
        <begin position="1"/>
        <end position="33"/>
    </location>
</feature>
<feature type="domain" description="DUF732" evidence="2">
    <location>
        <begin position="38"/>
        <end position="112"/>
    </location>
</feature>
<keyword evidence="4" id="KW-1185">Reference proteome</keyword>
<name>A0A7I7S6E9_9MYCO</name>
<evidence type="ECO:0000313" key="3">
    <source>
        <dbReference type="EMBL" id="BBY51971.1"/>
    </source>
</evidence>
<feature type="chain" id="PRO_5029717823" description="DUF732 domain-containing protein" evidence="1">
    <location>
        <begin position="34"/>
        <end position="119"/>
    </location>
</feature>
<gene>
    <name evidence="3" type="ORF">MARA_54390</name>
</gene>
<evidence type="ECO:0000259" key="2">
    <source>
        <dbReference type="Pfam" id="PF05305"/>
    </source>
</evidence>
<protein>
    <recommendedName>
        <fullName evidence="2">DUF732 domain-containing protein</fullName>
    </recommendedName>
</protein>
<dbReference type="KEGG" id="marz:MARA_54390"/>
<keyword evidence="1" id="KW-0732">Signal</keyword>
<proteinExistence type="predicted"/>
<dbReference type="EMBL" id="AP022593">
    <property type="protein sequence ID" value="BBY51971.1"/>
    <property type="molecule type" value="Genomic_DNA"/>
</dbReference>
<dbReference type="AlphaFoldDB" id="A0A7I7S6E9"/>
<reference evidence="3 4" key="1">
    <citation type="journal article" date="2019" name="Emerg. Microbes Infect.">
        <title>Comprehensive subspecies identification of 175 nontuberculous mycobacteria species based on 7547 genomic profiles.</title>
        <authorList>
            <person name="Matsumoto Y."/>
            <person name="Kinjo T."/>
            <person name="Motooka D."/>
            <person name="Nabeya D."/>
            <person name="Jung N."/>
            <person name="Uechi K."/>
            <person name="Horii T."/>
            <person name="Iida T."/>
            <person name="Fujita J."/>
            <person name="Nakamura S."/>
        </authorList>
    </citation>
    <scope>NUCLEOTIDE SEQUENCE [LARGE SCALE GENOMIC DNA]</scope>
    <source>
        <strain evidence="3 4">JCM 18538</strain>
    </source>
</reference>
<dbReference type="Proteomes" id="UP000467428">
    <property type="component" value="Chromosome"/>
</dbReference>
<accession>A0A7I7S6E9</accession>
<dbReference type="Pfam" id="PF05305">
    <property type="entry name" value="DUF732"/>
    <property type="match status" value="1"/>
</dbReference>
<organism evidence="3 4">
    <name type="scientific">Mycolicibacterium arabiense</name>
    <dbReference type="NCBI Taxonomy" id="1286181"/>
    <lineage>
        <taxon>Bacteria</taxon>
        <taxon>Bacillati</taxon>
        <taxon>Actinomycetota</taxon>
        <taxon>Actinomycetes</taxon>
        <taxon>Mycobacteriales</taxon>
        <taxon>Mycobacteriaceae</taxon>
        <taxon>Mycolicibacterium</taxon>
    </lineage>
</organism>
<dbReference type="InterPro" id="IPR007969">
    <property type="entry name" value="DUF732"/>
</dbReference>
<dbReference type="RefSeq" id="WP_163923456.1">
    <property type="nucleotide sequence ID" value="NZ_AP022593.1"/>
</dbReference>